<protein>
    <submittedName>
        <fullName evidence="1">Uncharacterized protein</fullName>
    </submittedName>
</protein>
<organism evidence="1 2">
    <name type="scientific">Paracoccus alkanivorans</name>
    <dbReference type="NCBI Taxonomy" id="2116655"/>
    <lineage>
        <taxon>Bacteria</taxon>
        <taxon>Pseudomonadati</taxon>
        <taxon>Pseudomonadota</taxon>
        <taxon>Alphaproteobacteria</taxon>
        <taxon>Rhodobacterales</taxon>
        <taxon>Paracoccaceae</taxon>
        <taxon>Paracoccus</taxon>
    </lineage>
</organism>
<proteinExistence type="predicted"/>
<dbReference type="AlphaFoldDB" id="A0A3M0MNH9"/>
<dbReference type="EMBL" id="QOKZ01000001">
    <property type="protein sequence ID" value="RMC37884.1"/>
    <property type="molecule type" value="Genomic_DNA"/>
</dbReference>
<dbReference type="Gene3D" id="3.10.450.160">
    <property type="entry name" value="inner membrane protein cigr"/>
    <property type="match status" value="1"/>
</dbReference>
<dbReference type="OrthoDB" id="7666115at2"/>
<comment type="caution">
    <text evidence="1">The sequence shown here is derived from an EMBL/GenBank/DDBJ whole genome shotgun (WGS) entry which is preliminary data.</text>
</comment>
<dbReference type="Proteomes" id="UP000273516">
    <property type="component" value="Unassembled WGS sequence"/>
</dbReference>
<name>A0A3M0MNH9_9RHOB</name>
<dbReference type="Pfam" id="PF11776">
    <property type="entry name" value="RcnB"/>
    <property type="match status" value="1"/>
</dbReference>
<gene>
    <name evidence="1" type="ORF">C9E81_03920</name>
</gene>
<dbReference type="RefSeq" id="WP_122110968.1">
    <property type="nucleotide sequence ID" value="NZ_QOKZ01000001.1"/>
</dbReference>
<keyword evidence="2" id="KW-1185">Reference proteome</keyword>
<sequence>MTDDTQLSVGDIIDWNDVHVVTRPGRYGLSIPPDGDRYAVIDGQLVRVSSDSGKVLSILRVVDAILD</sequence>
<accession>A0A3M0MNH9</accession>
<evidence type="ECO:0000313" key="2">
    <source>
        <dbReference type="Proteomes" id="UP000273516"/>
    </source>
</evidence>
<dbReference type="InterPro" id="IPR024572">
    <property type="entry name" value="RcnB"/>
</dbReference>
<evidence type="ECO:0000313" key="1">
    <source>
        <dbReference type="EMBL" id="RMC37884.1"/>
    </source>
</evidence>
<reference evidence="1 2" key="1">
    <citation type="submission" date="2018-07" db="EMBL/GenBank/DDBJ databases">
        <authorList>
            <person name="Zhang Y."/>
            <person name="Wang L."/>
            <person name="Ma S."/>
        </authorList>
    </citation>
    <scope>NUCLEOTIDE SEQUENCE [LARGE SCALE GENOMIC DNA]</scope>
    <source>
        <strain evidence="1 2">4-2</strain>
    </source>
</reference>